<dbReference type="SUPFAM" id="SSF57924">
    <property type="entry name" value="Inhibitor of apoptosis (IAP) repeat"/>
    <property type="match status" value="2"/>
</dbReference>
<feature type="compositionally biased region" description="Basic and acidic residues" evidence="3">
    <location>
        <begin position="759"/>
        <end position="804"/>
    </location>
</feature>
<dbReference type="PROSITE" id="PS50143">
    <property type="entry name" value="BIR_REPEAT_2"/>
    <property type="match status" value="2"/>
</dbReference>
<dbReference type="InterPro" id="IPR001370">
    <property type="entry name" value="BIR_rpt"/>
</dbReference>
<reference evidence="4 5" key="1">
    <citation type="submission" date="2019-07" db="EMBL/GenBank/DDBJ databases">
        <authorList>
            <person name="Friedrich A."/>
            <person name="Schacherer J."/>
        </authorList>
    </citation>
    <scope>NUCLEOTIDE SEQUENCE [LARGE SCALE GENOMIC DNA]</scope>
</reference>
<feature type="region of interest" description="Disordered" evidence="3">
    <location>
        <begin position="566"/>
        <end position="598"/>
    </location>
</feature>
<feature type="compositionally biased region" description="Basic residues" evidence="3">
    <location>
        <begin position="570"/>
        <end position="590"/>
    </location>
</feature>
<name>A0A7D9GZQ6_DEKBR</name>
<dbReference type="SMART" id="SM00238">
    <property type="entry name" value="BIR"/>
    <property type="match status" value="2"/>
</dbReference>
<protein>
    <submittedName>
        <fullName evidence="4">DEBR0S3_02410g1_1</fullName>
    </submittedName>
</protein>
<feature type="compositionally biased region" description="Basic and acidic residues" evidence="3">
    <location>
        <begin position="436"/>
        <end position="448"/>
    </location>
</feature>
<evidence type="ECO:0000256" key="2">
    <source>
        <dbReference type="ARBA" id="ARBA00022833"/>
    </source>
</evidence>
<feature type="compositionally biased region" description="Polar residues" evidence="3">
    <location>
        <begin position="744"/>
        <end position="758"/>
    </location>
</feature>
<dbReference type="PANTHER" id="PTHR46771">
    <property type="entry name" value="DETERIN"/>
    <property type="match status" value="1"/>
</dbReference>
<dbReference type="CDD" id="cd00022">
    <property type="entry name" value="BIR"/>
    <property type="match status" value="1"/>
</dbReference>
<feature type="region of interest" description="Disordered" evidence="3">
    <location>
        <begin position="312"/>
        <end position="346"/>
    </location>
</feature>
<dbReference type="GO" id="GO:0046872">
    <property type="term" value="F:metal ion binding"/>
    <property type="evidence" value="ECO:0007669"/>
    <property type="project" value="UniProtKB-KW"/>
</dbReference>
<feature type="compositionally biased region" description="Polar residues" evidence="3">
    <location>
        <begin position="395"/>
        <end position="415"/>
    </location>
</feature>
<organism evidence="4 5">
    <name type="scientific">Dekkera bruxellensis</name>
    <name type="common">Brettanomyces custersii</name>
    <dbReference type="NCBI Taxonomy" id="5007"/>
    <lineage>
        <taxon>Eukaryota</taxon>
        <taxon>Fungi</taxon>
        <taxon>Dikarya</taxon>
        <taxon>Ascomycota</taxon>
        <taxon>Saccharomycotina</taxon>
        <taxon>Pichiomycetes</taxon>
        <taxon>Pichiales</taxon>
        <taxon>Pichiaceae</taxon>
        <taxon>Brettanomyces</taxon>
    </lineage>
</organism>
<dbReference type="Proteomes" id="UP000478008">
    <property type="component" value="Unassembled WGS sequence"/>
</dbReference>
<accession>A0A7D9GZQ6</accession>
<feature type="region of interest" description="Disordered" evidence="3">
    <location>
        <begin position="395"/>
        <end position="507"/>
    </location>
</feature>
<dbReference type="PANTHER" id="PTHR46771:SF5">
    <property type="entry name" value="DETERIN"/>
    <property type="match status" value="1"/>
</dbReference>
<evidence type="ECO:0000256" key="3">
    <source>
        <dbReference type="SAM" id="MobiDB-lite"/>
    </source>
</evidence>
<feature type="compositionally biased region" description="Acidic residues" evidence="3">
    <location>
        <begin position="469"/>
        <end position="481"/>
    </location>
</feature>
<feature type="region of interest" description="Disordered" evidence="3">
    <location>
        <begin position="694"/>
        <end position="719"/>
    </location>
</feature>
<evidence type="ECO:0000313" key="5">
    <source>
        <dbReference type="Proteomes" id="UP000478008"/>
    </source>
</evidence>
<sequence>MGPRKGKTKGGVRKYSTIKERESTFNSRVRNGIVMKWPHNKSYSPEDMASFGFYYDPTYQHHDCVTCYYCKKKEYGWPIPREKIMMSDGLQIQPPILRHAHNSPDCTNARILCARFECEHSKDFHWEYDALFKDPIESSKIRKKSFVGWPFDEDTNKKTSRRVKTKLKRGLPTSDQLADNGFYYLSYDKGDDAVTCLYCGVSLEGWENGDDVAEEHRKRNPDCYIFHYQDILKQLEKESTSENTTQNSEHSGSLYRLAIAEAQTEKEEIQKPKLTNYPQDQEPTILDRPRLGSNEAPDLMDDIGIEDHLASDNEHQQSPSHGDVQIPPSETKRTNLNNSSLKVDEHGLTYEEIPDEGYLEDINIQNGTPERSVEIPASSLNELSDFFIEPSASGPSTFFNKSRPSTHGSNKSNSKLGKDKEKHAKPPQQIPEIEEHEQISRQEDHEQISKQVQPPDANDKLPSEPPNEIIDDGDFGMDFNEDNYNTQLSDKGKLNDTYEKGPEPPSKALTVVNKERIASSNEVAIPQQTREELVNAIREEVRQEILKQMATINMTAKQLLLTEKEDVGMKKKTKKGRKKKKHHHHHHRKGSVSQKGEIKGDAKEIHEKKVVIDAKIAKTKNKTNVEEEAKEIHNAKQNIAGDDQLEKQIEKAEEHAEDTKTKVGSEANIISTDYGGMLIKEKSDLKRKAVQYIRKKSKRKKANKNLGTPSEDSLLISGQENHSRLRRMLNSRLNISRGKKTHENGSSLLIGSHNSDTQNSKDDEVKKEEQVEQKIESSKDLEVSIKKESETTLEKNSHSQDIIGEHGSTDMQVKSRKTELETDKTIISLGNVSEGTEGSDDDIILDNASHSTNEEVTKENIKIPELENANSQSTPFADRVNEQSSSFEGRDLEKQLILEMSKTKEDMTNMKSERLSDHMKWDRIKETGPNEYCQDLLEASKILKSLLESKYQVLSEDMDGQLTSFIAEMPEEELQMSIKDWLEHRAEQAAEYVKQKVHIIQEELHANTLKAVEYLEKLPCESETEADASEHEVIL</sequence>
<gene>
    <name evidence="4" type="ORF">DEBR0S3_02410G</name>
</gene>
<keyword evidence="2" id="KW-0862">Zinc</keyword>
<feature type="region of interest" description="Disordered" evidence="3">
    <location>
        <begin position="266"/>
        <end position="300"/>
    </location>
</feature>
<dbReference type="Pfam" id="PF00653">
    <property type="entry name" value="BIR"/>
    <property type="match status" value="2"/>
</dbReference>
<feature type="compositionally biased region" description="Basic and acidic residues" evidence="3">
    <location>
        <begin position="490"/>
        <end position="502"/>
    </location>
</feature>
<feature type="compositionally biased region" description="Basic residues" evidence="3">
    <location>
        <begin position="694"/>
        <end position="703"/>
    </location>
</feature>
<evidence type="ECO:0000313" key="4">
    <source>
        <dbReference type="EMBL" id="VUG18106.1"/>
    </source>
</evidence>
<dbReference type="InterPro" id="IPR051190">
    <property type="entry name" value="Baculoviral_IAP"/>
</dbReference>
<dbReference type="EMBL" id="CABFWN010000003">
    <property type="protein sequence ID" value="VUG18106.1"/>
    <property type="molecule type" value="Genomic_DNA"/>
</dbReference>
<keyword evidence="1" id="KW-0479">Metal-binding</keyword>
<dbReference type="Gene3D" id="1.10.1170.10">
    <property type="entry name" value="Inhibitor Of Apoptosis Protein (2mihbC-IAP-1), Chain A"/>
    <property type="match status" value="2"/>
</dbReference>
<evidence type="ECO:0000256" key="1">
    <source>
        <dbReference type="ARBA" id="ARBA00022723"/>
    </source>
</evidence>
<keyword evidence="5" id="KW-1185">Reference proteome</keyword>
<feature type="region of interest" description="Disordered" evidence="3">
    <location>
        <begin position="736"/>
        <end position="804"/>
    </location>
</feature>
<proteinExistence type="predicted"/>
<feature type="compositionally biased region" description="Polar residues" evidence="3">
    <location>
        <begin position="706"/>
        <end position="719"/>
    </location>
</feature>
<dbReference type="AlphaFoldDB" id="A0A7D9GZQ6"/>